<dbReference type="STRING" id="930131.SAMN05216389_12610"/>
<reference evidence="1 2" key="1">
    <citation type="submission" date="2016-10" db="EMBL/GenBank/DDBJ databases">
        <authorList>
            <person name="de Groot N.N."/>
        </authorList>
    </citation>
    <scope>NUCLEOTIDE SEQUENCE [LARGE SCALE GENOMIC DNA]</scope>
    <source>
        <strain evidence="1 2">IBRC-M 10780</strain>
    </source>
</reference>
<gene>
    <name evidence="1" type="ORF">SAMN05216389_12610</name>
</gene>
<dbReference type="RefSeq" id="WP_090872592.1">
    <property type="nucleotide sequence ID" value="NZ_FOHE01000026.1"/>
</dbReference>
<dbReference type="OrthoDB" id="2971507at2"/>
<organism evidence="1 2">
    <name type="scientific">Oceanobacillus limi</name>
    <dbReference type="NCBI Taxonomy" id="930131"/>
    <lineage>
        <taxon>Bacteria</taxon>
        <taxon>Bacillati</taxon>
        <taxon>Bacillota</taxon>
        <taxon>Bacilli</taxon>
        <taxon>Bacillales</taxon>
        <taxon>Bacillaceae</taxon>
        <taxon>Oceanobacillus</taxon>
    </lineage>
</organism>
<keyword evidence="2" id="KW-1185">Reference proteome</keyword>
<evidence type="ECO:0000313" key="1">
    <source>
        <dbReference type="EMBL" id="SET76521.1"/>
    </source>
</evidence>
<proteinExistence type="predicted"/>
<dbReference type="EMBL" id="FOHE01000026">
    <property type="protein sequence ID" value="SET76521.1"/>
    <property type="molecule type" value="Genomic_DNA"/>
</dbReference>
<dbReference type="AlphaFoldDB" id="A0A1I0H1G8"/>
<protein>
    <submittedName>
        <fullName evidence="1">Uncharacterized protein</fullName>
    </submittedName>
</protein>
<dbReference type="Proteomes" id="UP000198618">
    <property type="component" value="Unassembled WGS sequence"/>
</dbReference>
<accession>A0A1I0H1G8</accession>
<sequence length="121" mass="14167">MNETVECPYCEYENDMSERTVDLPDDHKFDHECDSCEEEFEVFVEFEPSYSAGKIEYGNCQKCGTETRDICEKGRIFPYPKHLKETKICRPCFYKAYAEELESEVNERQALAGESNEVHHS</sequence>
<evidence type="ECO:0000313" key="2">
    <source>
        <dbReference type="Proteomes" id="UP000198618"/>
    </source>
</evidence>
<name>A0A1I0H1G8_9BACI</name>